<dbReference type="Proteomes" id="UP001559025">
    <property type="component" value="Unassembled WGS sequence"/>
</dbReference>
<protein>
    <submittedName>
        <fullName evidence="10">ABC transporter permease</fullName>
    </submittedName>
</protein>
<comment type="caution">
    <text evidence="10">The sequence shown here is derived from an EMBL/GenBank/DDBJ whole genome shotgun (WGS) entry which is preliminary data.</text>
</comment>
<evidence type="ECO:0000313" key="10">
    <source>
        <dbReference type="EMBL" id="MEX4008586.1"/>
    </source>
</evidence>
<dbReference type="PANTHER" id="PTHR43848">
    <property type="entry name" value="PUTRESCINE TRANSPORT SYSTEM PERMEASE PROTEIN POTI"/>
    <property type="match status" value="1"/>
</dbReference>
<dbReference type="PANTHER" id="PTHR43848:SF2">
    <property type="entry name" value="PUTRESCINE TRANSPORT SYSTEM PERMEASE PROTEIN POTI"/>
    <property type="match status" value="1"/>
</dbReference>
<feature type="transmembrane region" description="Helical" evidence="8">
    <location>
        <begin position="238"/>
        <end position="257"/>
    </location>
</feature>
<keyword evidence="4" id="KW-1003">Cell membrane</keyword>
<comment type="similarity">
    <text evidence="2">Belongs to the binding-protein-dependent transport system permease family. CysTW subfamily.</text>
</comment>
<evidence type="ECO:0000256" key="1">
    <source>
        <dbReference type="ARBA" id="ARBA00004651"/>
    </source>
</evidence>
<accession>A0ABV3WV70</accession>
<keyword evidence="3 8" id="KW-0813">Transport</keyword>
<evidence type="ECO:0000256" key="2">
    <source>
        <dbReference type="ARBA" id="ARBA00007069"/>
    </source>
</evidence>
<feature type="domain" description="ABC transmembrane type-1" evidence="9">
    <location>
        <begin position="67"/>
        <end position="254"/>
    </location>
</feature>
<evidence type="ECO:0000256" key="8">
    <source>
        <dbReference type="RuleBase" id="RU363032"/>
    </source>
</evidence>
<dbReference type="Gene3D" id="1.10.3720.10">
    <property type="entry name" value="MetI-like"/>
    <property type="match status" value="1"/>
</dbReference>
<evidence type="ECO:0000256" key="5">
    <source>
        <dbReference type="ARBA" id="ARBA00022692"/>
    </source>
</evidence>
<keyword evidence="5 8" id="KW-0812">Transmembrane</keyword>
<evidence type="ECO:0000256" key="3">
    <source>
        <dbReference type="ARBA" id="ARBA00022448"/>
    </source>
</evidence>
<evidence type="ECO:0000259" key="9">
    <source>
        <dbReference type="PROSITE" id="PS50928"/>
    </source>
</evidence>
<name>A0ABV3WV70_9HYPH</name>
<dbReference type="Pfam" id="PF00528">
    <property type="entry name" value="BPD_transp_1"/>
    <property type="match status" value="1"/>
</dbReference>
<feature type="transmembrane region" description="Helical" evidence="8">
    <location>
        <begin position="183"/>
        <end position="204"/>
    </location>
</feature>
<dbReference type="InterPro" id="IPR035906">
    <property type="entry name" value="MetI-like_sf"/>
</dbReference>
<evidence type="ECO:0000256" key="7">
    <source>
        <dbReference type="ARBA" id="ARBA00023136"/>
    </source>
</evidence>
<dbReference type="EMBL" id="JAZHFV010000004">
    <property type="protein sequence ID" value="MEX4008586.1"/>
    <property type="molecule type" value="Genomic_DNA"/>
</dbReference>
<sequence length="268" mass="29109">MSAADRISRALFGFYLVAFFVYLFAPLAIMGAATFNSSRFPTVTPWQGTTLQWFSELWSDSAMWQSVWTSIVVAFFVVLIALPVGTAAALMLTSLHARARGFLYAVMVSPLLTPGVVIGIATLVLWRQLGVGGGVFLIVVAQASFIICYVMLMVAARLQRFDRTQEEAALGLGASKFMVFRRILLPFLKPALIAAAFLAVLQSVENYNTTLFVRGFDTPLTVFIATKVRTGLTPAVNALALIMIAITVLGAVAYEIARRRQARAGKAA</sequence>
<keyword evidence="7 8" id="KW-0472">Membrane</keyword>
<dbReference type="InterPro" id="IPR000515">
    <property type="entry name" value="MetI-like"/>
</dbReference>
<gene>
    <name evidence="10" type="ORF">V1479_14830</name>
</gene>
<evidence type="ECO:0000313" key="11">
    <source>
        <dbReference type="Proteomes" id="UP001559025"/>
    </source>
</evidence>
<dbReference type="PROSITE" id="PS50928">
    <property type="entry name" value="ABC_TM1"/>
    <property type="match status" value="1"/>
</dbReference>
<dbReference type="SUPFAM" id="SSF161098">
    <property type="entry name" value="MetI-like"/>
    <property type="match status" value="1"/>
</dbReference>
<comment type="subcellular location">
    <subcellularLocation>
        <location evidence="1 8">Cell membrane</location>
        <topology evidence="1 8">Multi-pass membrane protein</topology>
    </subcellularLocation>
</comment>
<organism evidence="10 11">
    <name type="scientific">Neoaquamicrobium sediminum</name>
    <dbReference type="NCBI Taxonomy" id="1849104"/>
    <lineage>
        <taxon>Bacteria</taxon>
        <taxon>Pseudomonadati</taxon>
        <taxon>Pseudomonadota</taxon>
        <taxon>Alphaproteobacteria</taxon>
        <taxon>Hyphomicrobiales</taxon>
        <taxon>Phyllobacteriaceae</taxon>
        <taxon>Neoaquamicrobium</taxon>
    </lineage>
</organism>
<proteinExistence type="inferred from homology"/>
<dbReference type="CDD" id="cd06261">
    <property type="entry name" value="TM_PBP2"/>
    <property type="match status" value="1"/>
</dbReference>
<dbReference type="RefSeq" id="WP_368803592.1">
    <property type="nucleotide sequence ID" value="NZ_JAZHFV010000004.1"/>
</dbReference>
<evidence type="ECO:0000256" key="4">
    <source>
        <dbReference type="ARBA" id="ARBA00022475"/>
    </source>
</evidence>
<feature type="transmembrane region" description="Helical" evidence="8">
    <location>
        <begin position="67"/>
        <end position="90"/>
    </location>
</feature>
<evidence type="ECO:0000256" key="6">
    <source>
        <dbReference type="ARBA" id="ARBA00022989"/>
    </source>
</evidence>
<dbReference type="InterPro" id="IPR051789">
    <property type="entry name" value="Bact_Polyamine_Transport"/>
</dbReference>
<feature type="transmembrane region" description="Helical" evidence="8">
    <location>
        <begin position="12"/>
        <end position="35"/>
    </location>
</feature>
<feature type="transmembrane region" description="Helical" evidence="8">
    <location>
        <begin position="102"/>
        <end position="126"/>
    </location>
</feature>
<reference evidence="10 11" key="1">
    <citation type="submission" date="2024-01" db="EMBL/GenBank/DDBJ databases">
        <title>New evidence supports the origin of RcGTA from prophage.</title>
        <authorList>
            <person name="Xu Y."/>
            <person name="Liu B."/>
            <person name="Chen F."/>
        </authorList>
    </citation>
    <scope>NUCLEOTIDE SEQUENCE [LARGE SCALE GENOMIC DNA]</scope>
    <source>
        <strain evidence="10 11">CBW1107-2</strain>
    </source>
</reference>
<keyword evidence="6 8" id="KW-1133">Transmembrane helix</keyword>
<keyword evidence="11" id="KW-1185">Reference proteome</keyword>
<feature type="transmembrane region" description="Helical" evidence="8">
    <location>
        <begin position="132"/>
        <end position="155"/>
    </location>
</feature>